<dbReference type="Proteomes" id="UP001501237">
    <property type="component" value="Unassembled WGS sequence"/>
</dbReference>
<dbReference type="Gene3D" id="1.25.40.10">
    <property type="entry name" value="Tetratricopeptide repeat domain"/>
    <property type="match status" value="1"/>
</dbReference>
<sequence>MNAEEIRAGLAECDRLPKGRVKAERLETLAEAARAGFDRKLEADVLLTLVRSYEYGGERDRLPVAFGRILKIYDEFPLELSSHTHTIHWQLKWMTYGLVRNPAVPLATAERWLGELESRYRQRGYSARPILSFRSLLAEYRGDRAEAEAMMDASLAAERDEMADCDACERNDWGSLRAHLGDDEGALEHWAPILDGERHCMEEPHRVLAKALLPLVRTGRIDEARSAFLRGYPMVRLQPGLREAVGFHLEFCALTGNEARGVELLAEHVAWLDERGADTAPRLGFLSGAAVLLRRLRALGHDGLTIGGRDAAGLSAEIEAEIAELAAKYDTRHGDTVFGAGVEARLSSPPLLASLPLGAVATRLPAPVAVEAGLPEETFTSLVAEARRLSAANHPGAVAAWSRVAARQEEPPADVAADLARAAALGLAAEEPPAAVVAMLAAAELYRALADTARELQCRSAAGAMLAAAGREDGPGMVERAVAAAEKAFADGVLTPAAYLRVRSHLRHAWFAAEDTAAFEAELALAAALDVPEEIARLNDGLARILLGRGETDAARPALEEAVRLALETGRPWEAADRTAILAQLALEAGDPAEAETLALRAAEYGRGAAEPDLMAAIASLRVEILQRQDRHLDVVAAALEAAGLWSELAEPDTLHNTFIAARAYQALDRHDEALSLYDQVADRIEIPYQGVSLAGARRSLGDALKAGARYDEAAEQYLQAALIVQDDPRFTRFLAELSWSAGEALEYSAGPDSAAAAYARSAALWKECDALDPYVRTSRAAAWCRFECTGDDDPGIVAMRAVVAELEAAPAGEERAALLEDTRYQLTQMLRRVSNT</sequence>
<protein>
    <recommendedName>
        <fullName evidence="3">Tetratricopeptide repeat protein</fullName>
    </recommendedName>
</protein>
<evidence type="ECO:0000313" key="1">
    <source>
        <dbReference type="EMBL" id="GAA3208567.1"/>
    </source>
</evidence>
<name>A0ABP6Q807_9ACTN</name>
<keyword evidence="2" id="KW-1185">Reference proteome</keyword>
<reference evidence="2" key="1">
    <citation type="journal article" date="2019" name="Int. J. Syst. Evol. Microbiol.">
        <title>The Global Catalogue of Microorganisms (GCM) 10K type strain sequencing project: providing services to taxonomists for standard genome sequencing and annotation.</title>
        <authorList>
            <consortium name="The Broad Institute Genomics Platform"/>
            <consortium name="The Broad Institute Genome Sequencing Center for Infectious Disease"/>
            <person name="Wu L."/>
            <person name="Ma J."/>
        </authorList>
    </citation>
    <scope>NUCLEOTIDE SEQUENCE [LARGE SCALE GENOMIC DNA]</scope>
    <source>
        <strain evidence="2">JCM 9377</strain>
    </source>
</reference>
<evidence type="ECO:0008006" key="3">
    <source>
        <dbReference type="Google" id="ProtNLM"/>
    </source>
</evidence>
<evidence type="ECO:0000313" key="2">
    <source>
        <dbReference type="Proteomes" id="UP001501237"/>
    </source>
</evidence>
<proteinExistence type="predicted"/>
<accession>A0ABP6Q807</accession>
<gene>
    <name evidence="1" type="ORF">GCM10010468_25580</name>
</gene>
<comment type="caution">
    <text evidence="1">The sequence shown here is derived from an EMBL/GenBank/DDBJ whole genome shotgun (WGS) entry which is preliminary data.</text>
</comment>
<dbReference type="EMBL" id="BAAAUV010000005">
    <property type="protein sequence ID" value="GAA3208567.1"/>
    <property type="molecule type" value="Genomic_DNA"/>
</dbReference>
<dbReference type="RefSeq" id="WP_344826712.1">
    <property type="nucleotide sequence ID" value="NZ_BAAAUV010000005.1"/>
</dbReference>
<organism evidence="1 2">
    <name type="scientific">Actinocorallia longicatena</name>
    <dbReference type="NCBI Taxonomy" id="111803"/>
    <lineage>
        <taxon>Bacteria</taxon>
        <taxon>Bacillati</taxon>
        <taxon>Actinomycetota</taxon>
        <taxon>Actinomycetes</taxon>
        <taxon>Streptosporangiales</taxon>
        <taxon>Thermomonosporaceae</taxon>
        <taxon>Actinocorallia</taxon>
    </lineage>
</organism>
<dbReference type="SUPFAM" id="SSF48452">
    <property type="entry name" value="TPR-like"/>
    <property type="match status" value="1"/>
</dbReference>
<dbReference type="InterPro" id="IPR011990">
    <property type="entry name" value="TPR-like_helical_dom_sf"/>
</dbReference>